<gene>
    <name evidence="3" type="ORF">C444_09375</name>
</gene>
<protein>
    <submittedName>
        <fullName evidence="3">DNA-binding protein</fullName>
    </submittedName>
</protein>
<dbReference type="eggNOG" id="arCOG01917">
    <property type="taxonomic scope" value="Archaea"/>
</dbReference>
<sequence length="382" mass="40162">MPESDRTVKCPICDEDFDPTVAGGWCTNPDCGEWQHTDESTADFDTDDGVPDDADLIPEGTDEADPTDGRSVGASDEADAPDGNTGVDDSADETSMGGASDTGVTEAEDETVEMAETATEHEPEPEADAEAENGTEPNAAEEPDEADDTPDQSSGDSEADAEVSDETPETDDDTATITCPDCDHELDADANFCVACGADVQDITPGDDGSLDACPSCDTAVDDDASFCVNCGEDLDAHRGESDTSTADSTGPSTADETESRSATAGNAVDTLASQSTDDAAVPDKLVLSVEGRDITIEDGDRIGREIRAALLDAGRPEDEAVRIHREHVRFDRQPEGYYLVDLGDNPTRLNETQLQKGDREPIQPGDELELSGVATMTIRAA</sequence>
<dbReference type="PATRIC" id="fig|1227453.3.peg.1841"/>
<dbReference type="InterPro" id="IPR000253">
    <property type="entry name" value="FHA_dom"/>
</dbReference>
<feature type="compositionally biased region" description="Acidic residues" evidence="1">
    <location>
        <begin position="40"/>
        <end position="66"/>
    </location>
</feature>
<accession>M0LE09</accession>
<dbReference type="eggNOG" id="arCOG01694">
    <property type="taxonomic scope" value="Archaea"/>
</dbReference>
<dbReference type="SUPFAM" id="SSF49879">
    <property type="entry name" value="SMAD/FHA domain"/>
    <property type="match status" value="1"/>
</dbReference>
<dbReference type="GO" id="GO:0003677">
    <property type="term" value="F:DNA binding"/>
    <property type="evidence" value="ECO:0007669"/>
    <property type="project" value="UniProtKB-KW"/>
</dbReference>
<comment type="caution">
    <text evidence="3">The sequence shown here is derived from an EMBL/GenBank/DDBJ whole genome shotgun (WGS) entry which is preliminary data.</text>
</comment>
<dbReference type="PROSITE" id="PS50006">
    <property type="entry name" value="FHA_DOMAIN"/>
    <property type="match status" value="1"/>
</dbReference>
<dbReference type="InterPro" id="IPR025874">
    <property type="entry name" value="DZR"/>
</dbReference>
<dbReference type="Proteomes" id="UP000011524">
    <property type="component" value="Unassembled WGS sequence"/>
</dbReference>
<proteinExistence type="predicted"/>
<evidence type="ECO:0000313" key="3">
    <source>
        <dbReference type="EMBL" id="EMA30669.1"/>
    </source>
</evidence>
<feature type="region of interest" description="Disordered" evidence="1">
    <location>
        <begin position="236"/>
        <end position="266"/>
    </location>
</feature>
<organism evidence="3 4">
    <name type="scientific">Haloarcula japonica (strain ATCC 49778 / DSM 6131 / JCM 7785 / NBRC 101032 / NCIMB 13157 / TR-1)</name>
    <dbReference type="NCBI Taxonomy" id="1227453"/>
    <lineage>
        <taxon>Archaea</taxon>
        <taxon>Methanobacteriati</taxon>
        <taxon>Methanobacteriota</taxon>
        <taxon>Stenosarchaea group</taxon>
        <taxon>Halobacteria</taxon>
        <taxon>Halobacteriales</taxon>
        <taxon>Haloarculaceae</taxon>
        <taxon>Haloarcula</taxon>
    </lineage>
</organism>
<evidence type="ECO:0000256" key="1">
    <source>
        <dbReference type="SAM" id="MobiDB-lite"/>
    </source>
</evidence>
<dbReference type="InterPro" id="IPR008984">
    <property type="entry name" value="SMAD_FHA_dom_sf"/>
</dbReference>
<feature type="domain" description="FHA" evidence="2">
    <location>
        <begin position="301"/>
        <end position="355"/>
    </location>
</feature>
<feature type="compositionally biased region" description="Acidic residues" evidence="1">
    <location>
        <begin position="157"/>
        <end position="174"/>
    </location>
</feature>
<dbReference type="Pfam" id="PF12773">
    <property type="entry name" value="DZR"/>
    <property type="match status" value="1"/>
</dbReference>
<dbReference type="AlphaFoldDB" id="M0LE09"/>
<dbReference type="EMBL" id="AOLY01000031">
    <property type="protein sequence ID" value="EMA30669.1"/>
    <property type="molecule type" value="Genomic_DNA"/>
</dbReference>
<reference evidence="3 4" key="1">
    <citation type="journal article" date="2014" name="PLoS Genet.">
        <title>Phylogenetically driven sequencing of extremely halophilic archaea reveals strategies for static and dynamic osmo-response.</title>
        <authorList>
            <person name="Becker E.A."/>
            <person name="Seitzer P.M."/>
            <person name="Tritt A."/>
            <person name="Larsen D."/>
            <person name="Krusor M."/>
            <person name="Yao A.I."/>
            <person name="Wu D."/>
            <person name="Madern D."/>
            <person name="Eisen J.A."/>
            <person name="Darling A.E."/>
            <person name="Facciotti M.T."/>
        </authorList>
    </citation>
    <scope>NUCLEOTIDE SEQUENCE [LARGE SCALE GENOMIC DNA]</scope>
    <source>
        <strain evidence="4">ATCC 49778 / DSM 6131 / JCM 7785 / NBRC 101032 / NCIMB 13157 / TR-1</strain>
    </source>
</reference>
<dbReference type="Pfam" id="PF00498">
    <property type="entry name" value="FHA"/>
    <property type="match status" value="1"/>
</dbReference>
<keyword evidence="3" id="KW-0238">DNA-binding</keyword>
<dbReference type="STRING" id="1227453.C444_09375"/>
<feature type="compositionally biased region" description="Polar residues" evidence="1">
    <location>
        <begin position="243"/>
        <end position="265"/>
    </location>
</feature>
<name>M0LE09_HALJT</name>
<dbReference type="OrthoDB" id="53394at2157"/>
<evidence type="ECO:0000259" key="2">
    <source>
        <dbReference type="PROSITE" id="PS50006"/>
    </source>
</evidence>
<dbReference type="RefSeq" id="WP_004592459.1">
    <property type="nucleotide sequence ID" value="NZ_AOLY01000031.1"/>
</dbReference>
<dbReference type="CDD" id="cd00060">
    <property type="entry name" value="FHA"/>
    <property type="match status" value="1"/>
</dbReference>
<feature type="compositionally biased region" description="Acidic residues" evidence="1">
    <location>
        <begin position="125"/>
        <end position="150"/>
    </location>
</feature>
<evidence type="ECO:0000313" key="4">
    <source>
        <dbReference type="Proteomes" id="UP000011524"/>
    </source>
</evidence>
<feature type="region of interest" description="Disordered" evidence="1">
    <location>
        <begin position="28"/>
        <end position="182"/>
    </location>
</feature>
<keyword evidence="4" id="KW-1185">Reference proteome</keyword>
<dbReference type="Gene3D" id="2.60.200.20">
    <property type="match status" value="1"/>
</dbReference>